<reference evidence="1 2" key="1">
    <citation type="submission" date="2016-12" db="EMBL/GenBank/DDBJ databases">
        <authorList>
            <person name="Song W.-J."/>
            <person name="Kurnit D.M."/>
        </authorList>
    </citation>
    <scope>NUCLEOTIDE SEQUENCE [LARGE SCALE GENOMIC DNA]</scope>
    <source>
        <strain evidence="1 2">STM7296</strain>
    </source>
</reference>
<evidence type="ECO:0000313" key="1">
    <source>
        <dbReference type="EMBL" id="SIT48451.1"/>
    </source>
</evidence>
<dbReference type="EMBL" id="CYGX02000103">
    <property type="protein sequence ID" value="SIT48451.1"/>
    <property type="molecule type" value="Genomic_DNA"/>
</dbReference>
<protein>
    <submittedName>
        <fullName evidence="1">Uncharacterized protein</fullName>
    </submittedName>
</protein>
<gene>
    <name evidence="1" type="ORF">BN2475_1030014</name>
</gene>
<dbReference type="STRING" id="1247936.BN2475_1030014"/>
<keyword evidence="2" id="KW-1185">Reference proteome</keyword>
<accession>A0A1N7SNE6</accession>
<sequence>MRGVARRKCGGRRSCAGDACRIRAGVPVVVAMKRRILALVSVPDTGIDQTALPQRSVHVAANAVGDFPRLAISVFFNYICPLLINYTEGALWTI</sequence>
<organism evidence="1 2">
    <name type="scientific">Paraburkholderia ribeironis</name>
    <dbReference type="NCBI Taxonomy" id="1247936"/>
    <lineage>
        <taxon>Bacteria</taxon>
        <taxon>Pseudomonadati</taxon>
        <taxon>Pseudomonadota</taxon>
        <taxon>Betaproteobacteria</taxon>
        <taxon>Burkholderiales</taxon>
        <taxon>Burkholderiaceae</taxon>
        <taxon>Paraburkholderia</taxon>
    </lineage>
</organism>
<evidence type="ECO:0000313" key="2">
    <source>
        <dbReference type="Proteomes" id="UP000187012"/>
    </source>
</evidence>
<dbReference type="AlphaFoldDB" id="A0A1N7SNE6"/>
<name>A0A1N7SNE6_9BURK</name>
<dbReference type="Proteomes" id="UP000187012">
    <property type="component" value="Unassembled WGS sequence"/>
</dbReference>
<proteinExistence type="predicted"/>